<evidence type="ECO:0000313" key="3">
    <source>
        <dbReference type="Proteomes" id="UP000824540"/>
    </source>
</evidence>
<dbReference type="EMBL" id="JAFBMS010000101">
    <property type="protein sequence ID" value="KAG9336903.1"/>
    <property type="molecule type" value="Genomic_DNA"/>
</dbReference>
<sequence>MATSPTCHASQQPRLLAVGLPRSPTGRGRRSCRAEKKLLSSTSDSGELAPPSGQRKEQLVPPGSISSVSS</sequence>
<dbReference type="Proteomes" id="UP000824540">
    <property type="component" value="Unassembled WGS sequence"/>
</dbReference>
<feature type="region of interest" description="Disordered" evidence="1">
    <location>
        <begin position="1"/>
        <end position="70"/>
    </location>
</feature>
<proteinExistence type="predicted"/>
<protein>
    <submittedName>
        <fullName evidence="2">Uncharacterized protein</fullName>
    </submittedName>
</protein>
<comment type="caution">
    <text evidence="2">The sequence shown here is derived from an EMBL/GenBank/DDBJ whole genome shotgun (WGS) entry which is preliminary data.</text>
</comment>
<evidence type="ECO:0000313" key="2">
    <source>
        <dbReference type="EMBL" id="KAG9336903.1"/>
    </source>
</evidence>
<gene>
    <name evidence="2" type="ORF">JZ751_002392</name>
</gene>
<reference evidence="2" key="1">
    <citation type="thesis" date="2021" institute="BYU ScholarsArchive" country="Provo, UT, USA">
        <title>Applications of and Algorithms for Genome Assembly and Genomic Analyses with an Emphasis on Marine Teleosts.</title>
        <authorList>
            <person name="Pickett B.D."/>
        </authorList>
    </citation>
    <scope>NUCLEOTIDE SEQUENCE</scope>
    <source>
        <strain evidence="2">HI-2016</strain>
    </source>
</reference>
<dbReference type="AlphaFoldDB" id="A0A8T2N923"/>
<feature type="compositionally biased region" description="Polar residues" evidence="1">
    <location>
        <begin position="1"/>
        <end position="13"/>
    </location>
</feature>
<evidence type="ECO:0000256" key="1">
    <source>
        <dbReference type="SAM" id="MobiDB-lite"/>
    </source>
</evidence>
<organism evidence="2 3">
    <name type="scientific">Albula glossodonta</name>
    <name type="common">roundjaw bonefish</name>
    <dbReference type="NCBI Taxonomy" id="121402"/>
    <lineage>
        <taxon>Eukaryota</taxon>
        <taxon>Metazoa</taxon>
        <taxon>Chordata</taxon>
        <taxon>Craniata</taxon>
        <taxon>Vertebrata</taxon>
        <taxon>Euteleostomi</taxon>
        <taxon>Actinopterygii</taxon>
        <taxon>Neopterygii</taxon>
        <taxon>Teleostei</taxon>
        <taxon>Albuliformes</taxon>
        <taxon>Albulidae</taxon>
        <taxon>Albula</taxon>
    </lineage>
</organism>
<keyword evidence="3" id="KW-1185">Reference proteome</keyword>
<accession>A0A8T2N923</accession>
<name>A0A8T2N923_9TELE</name>